<protein>
    <submittedName>
        <fullName evidence="3">Uncharacterized protein</fullName>
    </submittedName>
</protein>
<feature type="chain" id="PRO_5038674457" evidence="2">
    <location>
        <begin position="33"/>
        <end position="84"/>
    </location>
</feature>
<sequence length="84" mass="8760">MRSGRSTRAVVTGLACLLCLGLFISVSVVGRGANVTPPPPIPVTAAVVASSRGSRPTGDSNFGPFHASKRRVPNGPDPIHNRYH</sequence>
<evidence type="ECO:0000313" key="3">
    <source>
        <dbReference type="EMBL" id="URE15672.1"/>
    </source>
</evidence>
<dbReference type="PANTHER" id="PTHR34277:SF2">
    <property type="entry name" value="CLAVATA3_ESR (CLE)-RELATED PROTEIN 26"/>
    <property type="match status" value="1"/>
</dbReference>
<evidence type="ECO:0000313" key="4">
    <source>
        <dbReference type="Proteomes" id="UP001055439"/>
    </source>
</evidence>
<dbReference type="InterPro" id="IPR039316">
    <property type="entry name" value="CLE25/26"/>
</dbReference>
<keyword evidence="4" id="KW-1185">Reference proteome</keyword>
<feature type="compositionally biased region" description="Polar residues" evidence="1">
    <location>
        <begin position="51"/>
        <end position="60"/>
    </location>
</feature>
<feature type="region of interest" description="Disordered" evidence="1">
    <location>
        <begin position="47"/>
        <end position="84"/>
    </location>
</feature>
<dbReference type="EMBL" id="CP097509">
    <property type="protein sequence ID" value="URE15672.1"/>
    <property type="molecule type" value="Genomic_DNA"/>
</dbReference>
<dbReference type="AlphaFoldDB" id="A0A9E7GP68"/>
<dbReference type="PANTHER" id="PTHR34277">
    <property type="entry name" value="CLAVATA3/ESR (CLE)-RELATED PROTEIN 26"/>
    <property type="match status" value="1"/>
</dbReference>
<evidence type="ECO:0000256" key="2">
    <source>
        <dbReference type="SAM" id="SignalP"/>
    </source>
</evidence>
<evidence type="ECO:0000256" key="1">
    <source>
        <dbReference type="SAM" id="MobiDB-lite"/>
    </source>
</evidence>
<keyword evidence="2" id="KW-0732">Signal</keyword>
<reference evidence="3" key="1">
    <citation type="submission" date="2022-05" db="EMBL/GenBank/DDBJ databases">
        <title>The Musa troglodytarum L. genome provides insights into the mechanism of non-climacteric behaviour and enrichment of carotenoids.</title>
        <authorList>
            <person name="Wang J."/>
        </authorList>
    </citation>
    <scope>NUCLEOTIDE SEQUENCE</scope>
    <source>
        <tissue evidence="3">Leaf</tissue>
    </source>
</reference>
<accession>A0A9E7GP68</accession>
<organism evidence="3 4">
    <name type="scientific">Musa troglodytarum</name>
    <name type="common">fe'i banana</name>
    <dbReference type="NCBI Taxonomy" id="320322"/>
    <lineage>
        <taxon>Eukaryota</taxon>
        <taxon>Viridiplantae</taxon>
        <taxon>Streptophyta</taxon>
        <taxon>Embryophyta</taxon>
        <taxon>Tracheophyta</taxon>
        <taxon>Spermatophyta</taxon>
        <taxon>Magnoliopsida</taxon>
        <taxon>Liliopsida</taxon>
        <taxon>Zingiberales</taxon>
        <taxon>Musaceae</taxon>
        <taxon>Musa</taxon>
    </lineage>
</organism>
<gene>
    <name evidence="3" type="ORF">MUK42_11881</name>
</gene>
<dbReference type="Proteomes" id="UP001055439">
    <property type="component" value="Chromosome 7"/>
</dbReference>
<proteinExistence type="predicted"/>
<feature type="signal peptide" evidence="2">
    <location>
        <begin position="1"/>
        <end position="32"/>
    </location>
</feature>
<dbReference type="OrthoDB" id="745241at2759"/>
<name>A0A9E7GP68_9LILI</name>